<dbReference type="Proteomes" id="UP000186698">
    <property type="component" value="Chromosome 6L"/>
</dbReference>
<organism evidence="2 3">
    <name type="scientific">Xenopus laevis</name>
    <name type="common">African clawed frog</name>
    <dbReference type="NCBI Taxonomy" id="8355"/>
    <lineage>
        <taxon>Eukaryota</taxon>
        <taxon>Metazoa</taxon>
        <taxon>Chordata</taxon>
        <taxon>Craniata</taxon>
        <taxon>Vertebrata</taxon>
        <taxon>Euteleostomi</taxon>
        <taxon>Amphibia</taxon>
        <taxon>Batrachia</taxon>
        <taxon>Anura</taxon>
        <taxon>Pipoidea</taxon>
        <taxon>Pipidae</taxon>
        <taxon>Xenopodinae</taxon>
        <taxon>Xenopus</taxon>
        <taxon>Xenopus</taxon>
    </lineage>
</organism>
<sequence>MSGRFYLLFAFLFSVGPLEASREILLCKSPSLEVWYTLCDERNALTLSLHPCTYKVGEFHRLSLTWITRMDLLRVSVQVDVWKQSVKVSEYKYVLCSGADDYYPFCGAIKGETIEFSSDTLLPRLHLVQVMPYYFTNHVILIFNTQRDLKCVIMNYRLALKAKPAYRVYLMFT</sequence>
<evidence type="ECO:0000256" key="1">
    <source>
        <dbReference type="SAM" id="SignalP"/>
    </source>
</evidence>
<keyword evidence="2" id="KW-1185">Reference proteome</keyword>
<evidence type="ECO:0000313" key="2">
    <source>
        <dbReference type="Proteomes" id="UP000186698"/>
    </source>
</evidence>
<keyword evidence="1" id="KW-0732">Signal</keyword>
<dbReference type="GO" id="GO:0001530">
    <property type="term" value="F:lipopolysaccharide binding"/>
    <property type="evidence" value="ECO:0007669"/>
    <property type="project" value="InterPro"/>
</dbReference>
<protein>
    <submittedName>
        <fullName evidence="3">Lymphocyte antigen 96-like isoform X1</fullName>
    </submittedName>
</protein>
<dbReference type="GeneID" id="121394746"/>
<proteinExistence type="predicted"/>
<name>A0A8J1L1J7_XENLA</name>
<evidence type="ECO:0000313" key="3">
    <source>
        <dbReference type="RefSeq" id="XP_041422439.1"/>
    </source>
</evidence>
<dbReference type="AlphaFoldDB" id="A0A8J1L1J7"/>
<dbReference type="Gene3D" id="2.60.40.770">
    <property type="match status" value="1"/>
</dbReference>
<dbReference type="GO" id="GO:0045087">
    <property type="term" value="P:innate immune response"/>
    <property type="evidence" value="ECO:0007669"/>
    <property type="project" value="InterPro"/>
</dbReference>
<dbReference type="OrthoDB" id="9907947at2759"/>
<dbReference type="KEGG" id="xla:121394746"/>
<dbReference type="PANTHER" id="PTHR15218:SF0">
    <property type="entry name" value="LYMPHOCYTE ANTIGEN 96"/>
    <property type="match status" value="1"/>
</dbReference>
<feature type="chain" id="PRO_5035283770" evidence="1">
    <location>
        <begin position="21"/>
        <end position="173"/>
    </location>
</feature>
<reference evidence="3" key="1">
    <citation type="submission" date="2025-08" db="UniProtKB">
        <authorList>
            <consortium name="RefSeq"/>
        </authorList>
    </citation>
    <scope>IDENTIFICATION</scope>
    <source>
        <strain evidence="3">J_2021</strain>
        <tissue evidence="3">Erythrocytes</tissue>
    </source>
</reference>
<dbReference type="InterPro" id="IPR039217">
    <property type="entry name" value="LY96"/>
</dbReference>
<dbReference type="RefSeq" id="XP_041422439.1">
    <property type="nucleotide sequence ID" value="XM_041566505.1"/>
</dbReference>
<gene>
    <name evidence="3" type="primary">LOC121394746</name>
</gene>
<dbReference type="GO" id="GO:0035662">
    <property type="term" value="F:Toll-like receptor 4 binding"/>
    <property type="evidence" value="ECO:0007669"/>
    <property type="project" value="InterPro"/>
</dbReference>
<feature type="signal peptide" evidence="1">
    <location>
        <begin position="1"/>
        <end position="20"/>
    </location>
</feature>
<accession>A0A8J1L1J7</accession>
<dbReference type="PANTHER" id="PTHR15218">
    <property type="entry name" value="MD-1, MD-2 - RELATED"/>
    <property type="match status" value="1"/>
</dbReference>